<sequence length="229" mass="25127">MGMLLRKVWCSVLSRAAAAPGPDATAGSPRGRRALPPAEFYASLSLGALDAVPTDMLAQILRLLGPVDAARSSAVCRAWRILASDNGLWAFFLRLDPEPWDLVVFAETHLAAGPASHPRLYYDSSPQLSFKQIYGLRAVVPGSVIVDGGSGYCKYGWSKYTAPSGRCATFLEFGNIESPMYARLHHFFSTIYTRFLNHFTFTVVYSYFVPIQHFSIATASLSSDDLFLS</sequence>
<evidence type="ECO:0000313" key="3">
    <source>
        <dbReference type="EMBL" id="JAD85228.1"/>
    </source>
</evidence>
<dbReference type="Pfam" id="PF12937">
    <property type="entry name" value="F-box-like"/>
    <property type="match status" value="1"/>
</dbReference>
<dbReference type="PROSITE" id="PS50181">
    <property type="entry name" value="FBOX"/>
    <property type="match status" value="1"/>
</dbReference>
<dbReference type="InterPro" id="IPR001810">
    <property type="entry name" value="F-box_dom"/>
</dbReference>
<dbReference type="SMART" id="SM00256">
    <property type="entry name" value="FBOX"/>
    <property type="match status" value="1"/>
</dbReference>
<feature type="signal peptide" evidence="1">
    <location>
        <begin position="1"/>
        <end position="18"/>
    </location>
</feature>
<proteinExistence type="predicted"/>
<reference evidence="3" key="2">
    <citation type="journal article" date="2015" name="Data Brief">
        <title>Shoot transcriptome of the giant reed, Arundo donax.</title>
        <authorList>
            <person name="Barrero R.A."/>
            <person name="Guerrero F.D."/>
            <person name="Moolhuijzen P."/>
            <person name="Goolsby J.A."/>
            <person name="Tidwell J."/>
            <person name="Bellgard S.E."/>
            <person name="Bellgard M.I."/>
        </authorList>
    </citation>
    <scope>NUCLEOTIDE SEQUENCE</scope>
    <source>
        <tissue evidence="3">Shoot tissue taken approximately 20 cm above the soil surface</tissue>
    </source>
</reference>
<feature type="chain" id="PRO_5002063823" evidence="1">
    <location>
        <begin position="19"/>
        <end position="229"/>
    </location>
</feature>
<dbReference type="AlphaFoldDB" id="A0A0A9DEX1"/>
<evidence type="ECO:0000259" key="2">
    <source>
        <dbReference type="PROSITE" id="PS50181"/>
    </source>
</evidence>
<dbReference type="EMBL" id="GBRH01212667">
    <property type="protein sequence ID" value="JAD85228.1"/>
    <property type="molecule type" value="Transcribed_RNA"/>
</dbReference>
<organism evidence="3">
    <name type="scientific">Arundo donax</name>
    <name type="common">Giant reed</name>
    <name type="synonym">Donax arundinaceus</name>
    <dbReference type="NCBI Taxonomy" id="35708"/>
    <lineage>
        <taxon>Eukaryota</taxon>
        <taxon>Viridiplantae</taxon>
        <taxon>Streptophyta</taxon>
        <taxon>Embryophyta</taxon>
        <taxon>Tracheophyta</taxon>
        <taxon>Spermatophyta</taxon>
        <taxon>Magnoliopsida</taxon>
        <taxon>Liliopsida</taxon>
        <taxon>Poales</taxon>
        <taxon>Poaceae</taxon>
        <taxon>PACMAD clade</taxon>
        <taxon>Arundinoideae</taxon>
        <taxon>Arundineae</taxon>
        <taxon>Arundo</taxon>
    </lineage>
</organism>
<feature type="domain" description="F-box" evidence="2">
    <location>
        <begin position="46"/>
        <end position="92"/>
    </location>
</feature>
<keyword evidence="1" id="KW-0732">Signal</keyword>
<dbReference type="Gene3D" id="1.20.1280.50">
    <property type="match status" value="1"/>
</dbReference>
<reference evidence="3" key="1">
    <citation type="submission" date="2014-09" db="EMBL/GenBank/DDBJ databases">
        <authorList>
            <person name="Magalhaes I.L.F."/>
            <person name="Oliveira U."/>
            <person name="Santos F.R."/>
            <person name="Vidigal T.H.D.A."/>
            <person name="Brescovit A.D."/>
            <person name="Santos A.J."/>
        </authorList>
    </citation>
    <scope>NUCLEOTIDE SEQUENCE</scope>
    <source>
        <tissue evidence="3">Shoot tissue taken approximately 20 cm above the soil surface</tissue>
    </source>
</reference>
<accession>A0A0A9DEX1</accession>
<evidence type="ECO:0000256" key="1">
    <source>
        <dbReference type="SAM" id="SignalP"/>
    </source>
</evidence>
<protein>
    <submittedName>
        <fullName evidence="3">ARP908</fullName>
    </submittedName>
</protein>
<dbReference type="InterPro" id="IPR036047">
    <property type="entry name" value="F-box-like_dom_sf"/>
</dbReference>
<name>A0A0A9DEX1_ARUDO</name>
<dbReference type="SUPFAM" id="SSF81383">
    <property type="entry name" value="F-box domain"/>
    <property type="match status" value="1"/>
</dbReference>